<feature type="domain" description="Alcohol dehydrogenase-like N-terminal" evidence="6">
    <location>
        <begin position="33"/>
        <end position="150"/>
    </location>
</feature>
<dbReference type="InterPro" id="IPR013154">
    <property type="entry name" value="ADH-like_N"/>
</dbReference>
<feature type="domain" description="Alcohol dehydrogenase-like C-terminal" evidence="5">
    <location>
        <begin position="196"/>
        <end position="331"/>
    </location>
</feature>
<dbReference type="PANTHER" id="PTHR43401:SF2">
    <property type="entry name" value="L-THREONINE 3-DEHYDROGENASE"/>
    <property type="match status" value="1"/>
</dbReference>
<dbReference type="STRING" id="1520.LF65_01617"/>
<dbReference type="InterPro" id="IPR011032">
    <property type="entry name" value="GroES-like_sf"/>
</dbReference>
<evidence type="ECO:0000256" key="1">
    <source>
        <dbReference type="ARBA" id="ARBA00022723"/>
    </source>
</evidence>
<accession>A0A0B5QJZ2</accession>
<dbReference type="PROSITE" id="PS00059">
    <property type="entry name" value="ADH_ZINC"/>
    <property type="match status" value="1"/>
</dbReference>
<sequence length="374" mass="40944">MLENQIPQTAKISVLTGVKKMEVLELPIPEINDDEILVKVEGCGICGTDVHEYKGDPFNYIPVQLGHEGTGTIVKLGKNVKADYSGKTLNVGDKVVTGLKPCGACDTCVKHPERIHLCNGGEIFGLMPGEKNYFNGWFGEYMKINAGGVVFNVSDMDLDLRILIEPAAVIVHAVEKAKEIYNFKHDSNVLIQGCGPIGLLLLTLVRTMGVRNIIAVDGDEKRLELAKKVGASATVNFMEYSSPDGAIEAVKTLTNGQGADMAFQCTGSPKAASTIWNYIRRGGSLCELGFFVNNGDATYNPHLDICNKEIKVTGSWTYQACDWLQACEFLKEAQLRGLPVEELITHKFSLEEMNEAMETNIRMDGCKIAFVTNK</sequence>
<dbReference type="InterPro" id="IPR036291">
    <property type="entry name" value="NAD(P)-bd_dom_sf"/>
</dbReference>
<keyword evidence="2 4" id="KW-0862">Zinc</keyword>
<evidence type="ECO:0000256" key="4">
    <source>
        <dbReference type="RuleBase" id="RU361277"/>
    </source>
</evidence>
<dbReference type="InterPro" id="IPR002328">
    <property type="entry name" value="ADH_Zn_CS"/>
</dbReference>
<evidence type="ECO:0000313" key="7">
    <source>
        <dbReference type="EMBL" id="AJG98222.1"/>
    </source>
</evidence>
<proteinExistence type="inferred from homology"/>
<dbReference type="Pfam" id="PF08240">
    <property type="entry name" value="ADH_N"/>
    <property type="match status" value="1"/>
</dbReference>
<dbReference type="AlphaFoldDB" id="A0A0B5QJZ2"/>
<dbReference type="RefSeq" id="WP_041895464.1">
    <property type="nucleotide sequence ID" value="NZ_CP010086.2"/>
</dbReference>
<dbReference type="Gene3D" id="3.90.180.10">
    <property type="entry name" value="Medium-chain alcohol dehydrogenases, catalytic domain"/>
    <property type="match status" value="1"/>
</dbReference>
<dbReference type="KEGG" id="cbei:LF65_01617"/>
<dbReference type="OrthoDB" id="9769198at2"/>
<protein>
    <submittedName>
        <fullName evidence="7">Theronine dehydrogenase</fullName>
    </submittedName>
</protein>
<name>A0A0B5QJZ2_CLOBE</name>
<dbReference type="GO" id="GO:0016491">
    <property type="term" value="F:oxidoreductase activity"/>
    <property type="evidence" value="ECO:0007669"/>
    <property type="project" value="UniProtKB-KW"/>
</dbReference>
<evidence type="ECO:0000256" key="2">
    <source>
        <dbReference type="ARBA" id="ARBA00022833"/>
    </source>
</evidence>
<dbReference type="InterPro" id="IPR013149">
    <property type="entry name" value="ADH-like_C"/>
</dbReference>
<dbReference type="Gene3D" id="3.40.50.720">
    <property type="entry name" value="NAD(P)-binding Rossmann-like Domain"/>
    <property type="match status" value="1"/>
</dbReference>
<evidence type="ECO:0000259" key="5">
    <source>
        <dbReference type="Pfam" id="PF00107"/>
    </source>
</evidence>
<dbReference type="SUPFAM" id="SSF50129">
    <property type="entry name" value="GroES-like"/>
    <property type="match status" value="1"/>
</dbReference>
<evidence type="ECO:0000313" key="8">
    <source>
        <dbReference type="Proteomes" id="UP000031866"/>
    </source>
</evidence>
<comment type="cofactor">
    <cofactor evidence="4">
        <name>Zn(2+)</name>
        <dbReference type="ChEBI" id="CHEBI:29105"/>
    </cofactor>
</comment>
<dbReference type="PANTHER" id="PTHR43401">
    <property type="entry name" value="L-THREONINE 3-DEHYDROGENASE"/>
    <property type="match status" value="1"/>
</dbReference>
<keyword evidence="1 4" id="KW-0479">Metal-binding</keyword>
<keyword evidence="3" id="KW-0560">Oxidoreductase</keyword>
<comment type="similarity">
    <text evidence="4">Belongs to the zinc-containing alcohol dehydrogenase family.</text>
</comment>
<dbReference type="GO" id="GO:0008270">
    <property type="term" value="F:zinc ion binding"/>
    <property type="evidence" value="ECO:0007669"/>
    <property type="project" value="InterPro"/>
</dbReference>
<gene>
    <name evidence="7" type="ORF">LF65_01617</name>
</gene>
<dbReference type="Pfam" id="PF00107">
    <property type="entry name" value="ADH_zinc_N"/>
    <property type="match status" value="1"/>
</dbReference>
<evidence type="ECO:0000259" key="6">
    <source>
        <dbReference type="Pfam" id="PF08240"/>
    </source>
</evidence>
<evidence type="ECO:0000256" key="3">
    <source>
        <dbReference type="ARBA" id="ARBA00023002"/>
    </source>
</evidence>
<dbReference type="EMBL" id="CP010086">
    <property type="protein sequence ID" value="AJG98222.1"/>
    <property type="molecule type" value="Genomic_DNA"/>
</dbReference>
<organism evidence="7 8">
    <name type="scientific">Clostridium beijerinckii</name>
    <name type="common">Clostridium MP</name>
    <dbReference type="NCBI Taxonomy" id="1520"/>
    <lineage>
        <taxon>Bacteria</taxon>
        <taxon>Bacillati</taxon>
        <taxon>Bacillota</taxon>
        <taxon>Clostridia</taxon>
        <taxon>Eubacteriales</taxon>
        <taxon>Clostridiaceae</taxon>
        <taxon>Clostridium</taxon>
    </lineage>
</organism>
<reference evidence="8" key="1">
    <citation type="submission" date="2014-12" db="EMBL/GenBank/DDBJ databases">
        <title>Genome sequence of Clostridium beijerinckii strain 59B.</title>
        <authorList>
            <person name="Little G.T."/>
            <person name="Minton N.P."/>
        </authorList>
    </citation>
    <scope>NUCLEOTIDE SEQUENCE [LARGE SCALE GENOMIC DNA]</scope>
    <source>
        <strain evidence="8">59B</strain>
    </source>
</reference>
<dbReference type="InterPro" id="IPR050129">
    <property type="entry name" value="Zn_alcohol_dh"/>
</dbReference>
<dbReference type="SUPFAM" id="SSF51735">
    <property type="entry name" value="NAD(P)-binding Rossmann-fold domains"/>
    <property type="match status" value="1"/>
</dbReference>
<dbReference type="Proteomes" id="UP000031866">
    <property type="component" value="Chromosome"/>
</dbReference>